<keyword evidence="2" id="KW-1185">Reference proteome</keyword>
<dbReference type="Gene3D" id="3.30.70.270">
    <property type="match status" value="1"/>
</dbReference>
<reference evidence="1" key="1">
    <citation type="submission" date="2020-08" db="EMBL/GenBank/DDBJ databases">
        <title>Multicomponent nature underlies the extraordinary mechanical properties of spider dragline silk.</title>
        <authorList>
            <person name="Kono N."/>
            <person name="Nakamura H."/>
            <person name="Mori M."/>
            <person name="Yoshida Y."/>
            <person name="Ohtoshi R."/>
            <person name="Malay A.D."/>
            <person name="Moran D.A.P."/>
            <person name="Tomita M."/>
            <person name="Numata K."/>
            <person name="Arakawa K."/>
        </authorList>
    </citation>
    <scope>NUCLEOTIDE SEQUENCE</scope>
</reference>
<sequence>MQIFWSLPGYYTKFIANNSETAKSLSDLHIEAELGVFGIKQVESFEKLEKILWTIPMVRFFKHSTPLELHTFVIVLVLLYYKNLKMVSYTPFVS</sequence>
<evidence type="ECO:0000313" key="1">
    <source>
        <dbReference type="EMBL" id="GFU55739.1"/>
    </source>
</evidence>
<organism evidence="1 2">
    <name type="scientific">Nephila pilipes</name>
    <name type="common">Giant wood spider</name>
    <name type="synonym">Nephila maculata</name>
    <dbReference type="NCBI Taxonomy" id="299642"/>
    <lineage>
        <taxon>Eukaryota</taxon>
        <taxon>Metazoa</taxon>
        <taxon>Ecdysozoa</taxon>
        <taxon>Arthropoda</taxon>
        <taxon>Chelicerata</taxon>
        <taxon>Arachnida</taxon>
        <taxon>Araneae</taxon>
        <taxon>Araneomorphae</taxon>
        <taxon>Entelegynae</taxon>
        <taxon>Araneoidea</taxon>
        <taxon>Nephilidae</taxon>
        <taxon>Nephila</taxon>
    </lineage>
</organism>
<comment type="caution">
    <text evidence="1">The sequence shown here is derived from an EMBL/GenBank/DDBJ whole genome shotgun (WGS) entry which is preliminary data.</text>
</comment>
<dbReference type="InterPro" id="IPR043502">
    <property type="entry name" value="DNA/RNA_pol_sf"/>
</dbReference>
<protein>
    <submittedName>
        <fullName evidence="1">Uncharacterized protein</fullName>
    </submittedName>
</protein>
<evidence type="ECO:0000313" key="2">
    <source>
        <dbReference type="Proteomes" id="UP000887013"/>
    </source>
</evidence>
<dbReference type="GO" id="GO:0071897">
    <property type="term" value="P:DNA biosynthetic process"/>
    <property type="evidence" value="ECO:0007669"/>
    <property type="project" value="UniProtKB-ARBA"/>
</dbReference>
<gene>
    <name evidence="1" type="ORF">NPIL_496491</name>
</gene>
<dbReference type="InterPro" id="IPR043128">
    <property type="entry name" value="Rev_trsase/Diguanyl_cyclase"/>
</dbReference>
<dbReference type="Proteomes" id="UP000887013">
    <property type="component" value="Unassembled WGS sequence"/>
</dbReference>
<name>A0A8X6URG7_NEPPI</name>
<proteinExistence type="predicted"/>
<dbReference type="SUPFAM" id="SSF56672">
    <property type="entry name" value="DNA/RNA polymerases"/>
    <property type="match status" value="1"/>
</dbReference>
<dbReference type="EMBL" id="BMAW01039411">
    <property type="protein sequence ID" value="GFU55739.1"/>
    <property type="molecule type" value="Genomic_DNA"/>
</dbReference>
<accession>A0A8X6URG7</accession>
<dbReference type="AlphaFoldDB" id="A0A8X6URG7"/>